<sequence>MALVGQKLTELPMKSKREDKITAFLEQHMLKNGVEVKEKIAKVVYGEKFEKRKEEITTIMTVGVGNNGAVKNFVGIMRQYEPYSARKNHMKTELKGRKEDVEKRYKIDKIRYKIN</sequence>
<dbReference type="Proteomes" id="UP000053766">
    <property type="component" value="Unassembled WGS sequence"/>
</dbReference>
<reference evidence="2" key="2">
    <citation type="journal article" date="2016" name="Sci. Rep.">
        <title>Dictyocaulus viviparus genome, variome and transcriptome elucidate lungworm biology and support future intervention.</title>
        <authorList>
            <person name="McNulty S.N."/>
            <person name="Strube C."/>
            <person name="Rosa B.A."/>
            <person name="Martin J.C."/>
            <person name="Tyagi R."/>
            <person name="Choi Y.J."/>
            <person name="Wang Q."/>
            <person name="Hallsworth Pepin K."/>
            <person name="Zhang X."/>
            <person name="Ozersky P."/>
            <person name="Wilson R.K."/>
            <person name="Sternberg P.W."/>
            <person name="Gasser R.B."/>
            <person name="Mitreva M."/>
        </authorList>
    </citation>
    <scope>NUCLEOTIDE SEQUENCE [LARGE SCALE GENOMIC DNA]</scope>
    <source>
        <strain evidence="2">HannoverDv2000</strain>
    </source>
</reference>
<protein>
    <submittedName>
        <fullName evidence="1">Uncharacterized protein</fullName>
    </submittedName>
</protein>
<organism evidence="1 2">
    <name type="scientific">Dictyocaulus viviparus</name>
    <name type="common">Bovine lungworm</name>
    <dbReference type="NCBI Taxonomy" id="29172"/>
    <lineage>
        <taxon>Eukaryota</taxon>
        <taxon>Metazoa</taxon>
        <taxon>Ecdysozoa</taxon>
        <taxon>Nematoda</taxon>
        <taxon>Chromadorea</taxon>
        <taxon>Rhabditida</taxon>
        <taxon>Rhabditina</taxon>
        <taxon>Rhabditomorpha</taxon>
        <taxon>Strongyloidea</taxon>
        <taxon>Metastrongylidae</taxon>
        <taxon>Dictyocaulus</taxon>
    </lineage>
</organism>
<dbReference type="EMBL" id="KN716378">
    <property type="protein sequence ID" value="KJH45945.1"/>
    <property type="molecule type" value="Genomic_DNA"/>
</dbReference>
<keyword evidence="2" id="KW-1185">Reference proteome</keyword>
<proteinExistence type="predicted"/>
<gene>
    <name evidence="1" type="ORF">DICVIV_08023</name>
</gene>
<accession>A0A0D8XN26</accession>
<reference evidence="1 2" key="1">
    <citation type="submission" date="2013-11" db="EMBL/GenBank/DDBJ databases">
        <title>Draft genome of the bovine lungworm Dictyocaulus viviparus.</title>
        <authorList>
            <person name="Mitreva M."/>
        </authorList>
    </citation>
    <scope>NUCLEOTIDE SEQUENCE [LARGE SCALE GENOMIC DNA]</scope>
    <source>
        <strain evidence="1 2">HannoverDv2000</strain>
    </source>
</reference>
<evidence type="ECO:0000313" key="2">
    <source>
        <dbReference type="Proteomes" id="UP000053766"/>
    </source>
</evidence>
<name>A0A0D8XN26_DICVI</name>
<dbReference type="OrthoDB" id="5858873at2759"/>
<dbReference type="AlphaFoldDB" id="A0A0D8XN26"/>
<evidence type="ECO:0000313" key="1">
    <source>
        <dbReference type="EMBL" id="KJH45945.1"/>
    </source>
</evidence>